<dbReference type="PANTHER" id="PTHR16099:SF5">
    <property type="entry name" value="NUCLEOTIDE TRIPHOSPHATE DIPHOSPHATASE NUDT15"/>
    <property type="match status" value="1"/>
</dbReference>
<dbReference type="InterPro" id="IPR000086">
    <property type="entry name" value="NUDIX_hydrolase_dom"/>
</dbReference>
<feature type="compositionally biased region" description="Basic and acidic residues" evidence="2">
    <location>
        <begin position="166"/>
        <end position="197"/>
    </location>
</feature>
<dbReference type="eggNOG" id="ENOG502S3YT">
    <property type="taxonomic scope" value="Eukaryota"/>
</dbReference>
<dbReference type="InterPro" id="IPR020084">
    <property type="entry name" value="NUDIX_hydrolase_CS"/>
</dbReference>
<reference evidence="4" key="1">
    <citation type="submission" date="2017-04" db="EMBL/GenBank/DDBJ databases">
        <title>Population genomics of picophytoplankton unveils novel chromosome hypervariability.</title>
        <authorList>
            <consortium name="DOE Joint Genome Institute"/>
            <person name="Blanc-Mathieu R."/>
            <person name="Krasovec M."/>
            <person name="Hebrard M."/>
            <person name="Yau S."/>
            <person name="Desgranges E."/>
            <person name="Martin J."/>
            <person name="Schackwitz W."/>
            <person name="Kuo A."/>
            <person name="Salin G."/>
            <person name="Donnadieu C."/>
            <person name="Desdevises Y."/>
            <person name="Sanchez-Ferandin S."/>
            <person name="Moreau H."/>
            <person name="Rivals E."/>
            <person name="Grigoriev I.V."/>
            <person name="Grimsley N."/>
            <person name="Eyre-Walker A."/>
            <person name="Piganeau G."/>
        </authorList>
    </citation>
    <scope>NUCLEOTIDE SEQUENCE [LARGE SCALE GENOMIC DNA]</scope>
    <source>
        <strain evidence="4">RCC 1115</strain>
    </source>
</reference>
<dbReference type="AlphaFoldDB" id="A0A1Y5IPH2"/>
<keyword evidence="1 4" id="KW-0378">Hydrolase</keyword>
<protein>
    <submittedName>
        <fullName evidence="4">NUDIX hydrolase domain-like protein</fullName>
    </submittedName>
</protein>
<evidence type="ECO:0000313" key="4">
    <source>
        <dbReference type="EMBL" id="OUS48885.1"/>
    </source>
</evidence>
<feature type="region of interest" description="Disordered" evidence="2">
    <location>
        <begin position="247"/>
        <end position="290"/>
    </location>
</feature>
<dbReference type="PROSITE" id="PS00893">
    <property type="entry name" value="NUDIX_BOX"/>
    <property type="match status" value="1"/>
</dbReference>
<dbReference type="GO" id="GO:0016787">
    <property type="term" value="F:hydrolase activity"/>
    <property type="evidence" value="ECO:0007669"/>
    <property type="project" value="UniProtKB-KW"/>
</dbReference>
<evidence type="ECO:0000259" key="3">
    <source>
        <dbReference type="PROSITE" id="PS51462"/>
    </source>
</evidence>
<dbReference type="Gene3D" id="3.90.79.10">
    <property type="entry name" value="Nucleoside Triphosphate Pyrophosphohydrolase"/>
    <property type="match status" value="1"/>
</dbReference>
<evidence type="ECO:0000256" key="1">
    <source>
        <dbReference type="ARBA" id="ARBA00022801"/>
    </source>
</evidence>
<proteinExistence type="predicted"/>
<dbReference type="CDD" id="cd04678">
    <property type="entry name" value="NUDIX_MTH2_Nudt15"/>
    <property type="match status" value="1"/>
</dbReference>
<accession>A0A1Y5IPH2</accession>
<dbReference type="PANTHER" id="PTHR16099">
    <property type="entry name" value="8-OXO-DGTP DIPHOSPHATES NUDT15"/>
    <property type="match status" value="1"/>
</dbReference>
<dbReference type="SUPFAM" id="SSF55811">
    <property type="entry name" value="Nudix"/>
    <property type="match status" value="1"/>
</dbReference>
<evidence type="ECO:0000256" key="2">
    <source>
        <dbReference type="SAM" id="MobiDB-lite"/>
    </source>
</evidence>
<feature type="domain" description="Nudix hydrolase" evidence="3">
    <location>
        <begin position="8"/>
        <end position="140"/>
    </location>
</feature>
<name>A0A1Y5IPH2_OSTTA</name>
<dbReference type="Proteomes" id="UP000195557">
    <property type="component" value="Unassembled WGS sequence"/>
</dbReference>
<dbReference type="EMBL" id="KZ155772">
    <property type="protein sequence ID" value="OUS48885.1"/>
    <property type="molecule type" value="Genomic_DNA"/>
</dbReference>
<dbReference type="PROSITE" id="PS51462">
    <property type="entry name" value="NUDIX"/>
    <property type="match status" value="1"/>
</dbReference>
<organism evidence="4">
    <name type="scientific">Ostreococcus tauri</name>
    <name type="common">Marine green alga</name>
    <dbReference type="NCBI Taxonomy" id="70448"/>
    <lineage>
        <taxon>Eukaryota</taxon>
        <taxon>Viridiplantae</taxon>
        <taxon>Chlorophyta</taxon>
        <taxon>Mamiellophyceae</taxon>
        <taxon>Mamiellales</taxon>
        <taxon>Bathycoccaceae</taxon>
        <taxon>Ostreococcus</taxon>
    </lineage>
</organism>
<dbReference type="Pfam" id="PF00293">
    <property type="entry name" value="NUDIX"/>
    <property type="match status" value="1"/>
</dbReference>
<dbReference type="InterPro" id="IPR015797">
    <property type="entry name" value="NUDIX_hydrolase-like_dom_sf"/>
</dbReference>
<feature type="region of interest" description="Disordered" evidence="2">
    <location>
        <begin position="154"/>
        <end position="233"/>
    </location>
</feature>
<sequence>MTDSAPRHPRIGVGVVLRRPDGAFVVGRRKSSHGSGQLALPGGALEWRESLSTCASRETLEECDVVIAESDWVIPLAISEAVIDEKNHWLTVFALADVPGDEAPRNAEPHKCEGWFFITMNDVREMIKNDPESVFLPLRLLAANESVDVKTAGFSRTPLAMPPKKVLGEKRLTAEEKKRKEEKEKKEKEKERKERKAQLAADRTFGLKNKNVSAKVQARARAREKKKQKEAEEAAKRELEILMGVRSEVDRKVTDPEDGDDLTGEMGGMSLDGNEADGVQEEPHKLTEEKRREILAQIELEKAREKAEELKAQAAVSPYRVDDEGWYDSDEDPIELLRMVAGNKRAIIMPRSHRDAQMAD</sequence>
<feature type="compositionally biased region" description="Basic and acidic residues" evidence="2">
    <location>
        <begin position="281"/>
        <end position="290"/>
    </location>
</feature>
<gene>
    <name evidence="4" type="ORF">BE221DRAFT_107685</name>
</gene>